<keyword evidence="1" id="KW-0479">Metal-binding</keyword>
<dbReference type="PANTHER" id="PTHR36206:SF16">
    <property type="entry name" value="TRANSCRIPTION FACTOR DOMAIN-CONTAINING PROTEIN-RELATED"/>
    <property type="match status" value="1"/>
</dbReference>
<dbReference type="Pfam" id="PF08641">
    <property type="entry name" value="Mis14"/>
    <property type="match status" value="1"/>
</dbReference>
<keyword evidence="5" id="KW-0804">Transcription</keyword>
<dbReference type="Gene3D" id="4.10.240.10">
    <property type="entry name" value="Zn(2)-C6 fungal-type DNA-binding domain"/>
    <property type="match status" value="1"/>
</dbReference>
<dbReference type="InterPro" id="IPR021858">
    <property type="entry name" value="Fun_TF"/>
</dbReference>
<keyword evidence="4" id="KW-0238">DNA-binding</keyword>
<dbReference type="PROSITE" id="PS00463">
    <property type="entry name" value="ZN2_CY6_FUNGAL_1"/>
    <property type="match status" value="1"/>
</dbReference>
<dbReference type="SUPFAM" id="SSF57701">
    <property type="entry name" value="Zn2/Cys6 DNA-binding domain"/>
    <property type="match status" value="1"/>
</dbReference>
<accession>A0A8K0SBN3</accession>
<dbReference type="GO" id="GO:0000981">
    <property type="term" value="F:DNA-binding transcription factor activity, RNA polymerase II-specific"/>
    <property type="evidence" value="ECO:0007669"/>
    <property type="project" value="InterPro"/>
</dbReference>
<keyword evidence="6" id="KW-0539">Nucleus</keyword>
<dbReference type="OrthoDB" id="3172332at2759"/>
<dbReference type="Pfam" id="PF00172">
    <property type="entry name" value="Zn_clus"/>
    <property type="match status" value="1"/>
</dbReference>
<dbReference type="GO" id="GO:0000070">
    <property type="term" value="P:mitotic sister chromatid segregation"/>
    <property type="evidence" value="ECO:0007669"/>
    <property type="project" value="InterPro"/>
</dbReference>
<evidence type="ECO:0000256" key="1">
    <source>
        <dbReference type="ARBA" id="ARBA00022723"/>
    </source>
</evidence>
<proteinExistence type="predicted"/>
<organism evidence="8 9">
    <name type="scientific">Fusarium tricinctum</name>
    <dbReference type="NCBI Taxonomy" id="61284"/>
    <lineage>
        <taxon>Eukaryota</taxon>
        <taxon>Fungi</taxon>
        <taxon>Dikarya</taxon>
        <taxon>Ascomycota</taxon>
        <taxon>Pezizomycotina</taxon>
        <taxon>Sordariomycetes</taxon>
        <taxon>Hypocreomycetidae</taxon>
        <taxon>Hypocreales</taxon>
        <taxon>Nectriaceae</taxon>
        <taxon>Fusarium</taxon>
        <taxon>Fusarium tricinctum species complex</taxon>
    </lineage>
</organism>
<keyword evidence="3" id="KW-0805">Transcription regulation</keyword>
<dbReference type="PROSITE" id="PS50048">
    <property type="entry name" value="ZN2_CY6_FUNGAL_2"/>
    <property type="match status" value="1"/>
</dbReference>
<dbReference type="GO" id="GO:0000776">
    <property type="term" value="C:kinetochore"/>
    <property type="evidence" value="ECO:0007669"/>
    <property type="project" value="InterPro"/>
</dbReference>
<evidence type="ECO:0000259" key="7">
    <source>
        <dbReference type="PROSITE" id="PS50048"/>
    </source>
</evidence>
<keyword evidence="9" id="KW-1185">Reference proteome</keyword>
<dbReference type="InterPro" id="IPR036864">
    <property type="entry name" value="Zn2-C6_fun-type_DNA-bd_sf"/>
</dbReference>
<gene>
    <name evidence="8" type="ORF">BKA59DRAFT_449680</name>
</gene>
<dbReference type="SMART" id="SM00066">
    <property type="entry name" value="GAL4"/>
    <property type="match status" value="1"/>
</dbReference>
<evidence type="ECO:0000256" key="5">
    <source>
        <dbReference type="ARBA" id="ARBA00023163"/>
    </source>
</evidence>
<comment type="caution">
    <text evidence="8">The sequence shown here is derived from an EMBL/GenBank/DDBJ whole genome shotgun (WGS) entry which is preliminary data.</text>
</comment>
<name>A0A8K0SBN3_9HYPO</name>
<dbReference type="PANTHER" id="PTHR36206">
    <property type="entry name" value="ASPERCRYPTIN BIOSYNTHESIS CLUSTER-SPECIFIC TRANSCRIPTION REGULATOR ATNN-RELATED"/>
    <property type="match status" value="1"/>
</dbReference>
<dbReference type="InterPro" id="IPR052360">
    <property type="entry name" value="Transcr_Regulatory_Proteins"/>
</dbReference>
<dbReference type="EMBL" id="JAGPXF010000001">
    <property type="protein sequence ID" value="KAH7263477.1"/>
    <property type="molecule type" value="Genomic_DNA"/>
</dbReference>
<feature type="domain" description="Zn(2)-C6 fungal-type" evidence="7">
    <location>
        <begin position="12"/>
        <end position="40"/>
    </location>
</feature>
<dbReference type="Pfam" id="PF11951">
    <property type="entry name" value="Fungal_trans_2"/>
    <property type="match status" value="1"/>
</dbReference>
<evidence type="ECO:0000256" key="6">
    <source>
        <dbReference type="ARBA" id="ARBA00023242"/>
    </source>
</evidence>
<evidence type="ECO:0000256" key="2">
    <source>
        <dbReference type="ARBA" id="ARBA00022833"/>
    </source>
</evidence>
<sequence length="796" mass="89984">MSRKGRSKVKSGCKTCKLRKVKCDEGRPACQRCLSTGRVCDGYGIWGGGSHVLQAQAKRCPAPAPGLVTFIFSLNANEKLYFEWFKCRTSAKISATFSSGFWTTLVFQACSSEPAVLHALLALSSAHKKGVAELGIHRNSPNDEMSPQEQFTLQQYVKAIGHLQPHFSAKDKASCRVALITCIVFVCLEFFRGHFATAQLHLKNGLDILGQMQGLPDASSGILTLKPCREATDAWIVEAMSRLHIQVELFRYLHHHSCVILQPAPYHQKSQPDHFENLNEAWKGLEVIYNQIFHITHRARQRTIRATEQASQQLVKKRLSNWHTIFQRAIEAWPGGTNVFMRKASQVLRIHYAMTNIMAETCIHNNETIYDTCTEKFIQLIKEATGLWDISTQDYNLEDEMPLYVMSTCMPRSIIDMGWIAPLYFTAVKCRVHRIRVEAIKLLRTSPHREGIWDAHIAACVAKKVVELEEGDFYQGFDLADDFSLNTPMRDQDYQLPLLPESYRISEIEASLSGAPMDKILLYCKREQQGVNRRALMSEYTSSPHSSLPSTLYPIPPLLNLLLLLLLQGRQLNNMDSESVVSQVQRKIELQTPEDLSYLIANVRRAAAERLNEAFPVVEGNYGEDELRTQIEKLVNEYIDKTFSLASPNLSINGLPVVSDTFLSEPTAEPEPVYEPFDTRKRRRVADLITQEEKLLEDVAALKRSVPATVAANQAEQLRDSLKRDDDLLDARKKQAAVEAREVELDVQPLERQDGVEAGFRRAVEGLGRLKREMPSVVAKMERARVAGEYVVTQGR</sequence>
<protein>
    <recommendedName>
        <fullName evidence="7">Zn(2)-C6 fungal-type domain-containing protein</fullName>
    </recommendedName>
</protein>
<dbReference type="CDD" id="cd00067">
    <property type="entry name" value="GAL4"/>
    <property type="match status" value="1"/>
</dbReference>
<reference evidence="8" key="1">
    <citation type="journal article" date="2021" name="Nat. Commun.">
        <title>Genetic determinants of endophytism in the Arabidopsis root mycobiome.</title>
        <authorList>
            <person name="Mesny F."/>
            <person name="Miyauchi S."/>
            <person name="Thiergart T."/>
            <person name="Pickel B."/>
            <person name="Atanasova L."/>
            <person name="Karlsson M."/>
            <person name="Huettel B."/>
            <person name="Barry K.W."/>
            <person name="Haridas S."/>
            <person name="Chen C."/>
            <person name="Bauer D."/>
            <person name="Andreopoulos W."/>
            <person name="Pangilinan J."/>
            <person name="LaButti K."/>
            <person name="Riley R."/>
            <person name="Lipzen A."/>
            <person name="Clum A."/>
            <person name="Drula E."/>
            <person name="Henrissat B."/>
            <person name="Kohler A."/>
            <person name="Grigoriev I.V."/>
            <person name="Martin F.M."/>
            <person name="Hacquard S."/>
        </authorList>
    </citation>
    <scope>NUCLEOTIDE SEQUENCE</scope>
    <source>
        <strain evidence="8">MPI-SDFR-AT-0068</strain>
    </source>
</reference>
<dbReference type="Proteomes" id="UP000813427">
    <property type="component" value="Unassembled WGS sequence"/>
</dbReference>
<dbReference type="InterPro" id="IPR013950">
    <property type="entry name" value="Mis14/Nsl1"/>
</dbReference>
<evidence type="ECO:0000313" key="8">
    <source>
        <dbReference type="EMBL" id="KAH7263477.1"/>
    </source>
</evidence>
<evidence type="ECO:0000313" key="9">
    <source>
        <dbReference type="Proteomes" id="UP000813427"/>
    </source>
</evidence>
<dbReference type="InterPro" id="IPR001138">
    <property type="entry name" value="Zn2Cys6_DnaBD"/>
</dbReference>
<keyword evidence="2" id="KW-0862">Zinc</keyword>
<dbReference type="GO" id="GO:0003677">
    <property type="term" value="F:DNA binding"/>
    <property type="evidence" value="ECO:0007669"/>
    <property type="project" value="UniProtKB-KW"/>
</dbReference>
<evidence type="ECO:0000256" key="3">
    <source>
        <dbReference type="ARBA" id="ARBA00023015"/>
    </source>
</evidence>
<dbReference type="AlphaFoldDB" id="A0A8K0SBN3"/>
<dbReference type="GO" id="GO:0008270">
    <property type="term" value="F:zinc ion binding"/>
    <property type="evidence" value="ECO:0007669"/>
    <property type="project" value="InterPro"/>
</dbReference>
<evidence type="ECO:0000256" key="4">
    <source>
        <dbReference type="ARBA" id="ARBA00023125"/>
    </source>
</evidence>